<dbReference type="InterPro" id="IPR016186">
    <property type="entry name" value="C-type_lectin-like/link_sf"/>
</dbReference>
<keyword evidence="2" id="KW-0472">Membrane</keyword>
<dbReference type="InterPro" id="IPR043159">
    <property type="entry name" value="Lectin_gal-bd_sf"/>
</dbReference>
<reference evidence="5" key="1">
    <citation type="submission" date="2021-02" db="EMBL/GenBank/DDBJ databases">
        <authorList>
            <person name="Nowell W R."/>
        </authorList>
    </citation>
    <scope>NUCLEOTIDE SEQUENCE</scope>
    <source>
        <strain evidence="5">Ploen Becks lab</strain>
    </source>
</reference>
<dbReference type="Gene3D" id="2.60.120.290">
    <property type="entry name" value="Spermadhesin, CUB domain"/>
    <property type="match status" value="1"/>
</dbReference>
<feature type="chain" id="PRO_5033008766" description="C-type lectin domain-containing protein" evidence="3">
    <location>
        <begin position="21"/>
        <end position="795"/>
    </location>
</feature>
<evidence type="ECO:0000259" key="4">
    <source>
        <dbReference type="PROSITE" id="PS50041"/>
    </source>
</evidence>
<sequence length="795" mass="91349">MNILASLLIVQIALINLSTQTEWMYKFSPTKNINSQMSIECETNDQIWIGWAHYGTRNSTSSNQEFYLPAETDCWMNFTEKIAEQCNGSPQCDLSSQPTYIHKCGKISDYLYVTYKCVKETETFDICKPVRKTYKNSNDEFYIKSSEFPDEYSSNLDCSCLISTPNNLNLKLDFLWFSLQDNDYMTLSNKNLSGWINPTYEIPLSNKNNLIRFTTDDSLAYKGFWFKVTSRKTCKDDWQLVGDSCVKVFSEALDWRSANHKCTQMNGNLLKLDDVVSDLKLTQYMKSFYPEINSYWIGLRKYVDQHNQEKWMWSSNSTIYNDMSWWPWRRLNQPTDSDYSISNNCVQKRKNEDGYFTTSCDSLTKNSFICQTNAHATPIKDFEVQLQCGQTSTILSEMQKIEKLAKQKPIAQNSINNIILPRPILVNSNDEYAQTTTKSTTQKTTQKSTTQKPTNLFLINKNIQTNSIYEPSSSTAQSILIRQNERLNTTVLAGIISGIGLVIIIVNIVILFTCRRNLKKILKNSSKQSTGGDMIQEYFEAFNTLHNNKTLRGTLVQPKQQENILSIPKEESLFYPGQFNREVDLRQSAFKPFSKDLIQIQDVQRLLNQSQYDKMSHHHQPMMKQKNILIQNDSTGQYAHTYETLDTLDMPNKRNGHLAMTSRNYRTILNQTNESNLLQSPNSTDLSENTANFNLSTSTNLSSSSGGSSHNQFFKLPQNHQLVNLIQKNIVTYPCDNQVFNLVSNDGEWSPDSAYYSSIPNYASFSNQQPSLTNQQIQILLSNANSEMFAKTHLV</sequence>
<dbReference type="InterPro" id="IPR035914">
    <property type="entry name" value="Sperma_CUB_dom_sf"/>
</dbReference>
<accession>A0A813RG77</accession>
<dbReference type="SUPFAM" id="SSF56436">
    <property type="entry name" value="C-type lectin-like"/>
    <property type="match status" value="1"/>
</dbReference>
<dbReference type="GO" id="GO:0030246">
    <property type="term" value="F:carbohydrate binding"/>
    <property type="evidence" value="ECO:0007669"/>
    <property type="project" value="InterPro"/>
</dbReference>
<dbReference type="Gene3D" id="3.10.100.10">
    <property type="entry name" value="Mannose-Binding Protein A, subunit A"/>
    <property type="match status" value="1"/>
</dbReference>
<dbReference type="InterPro" id="IPR000859">
    <property type="entry name" value="CUB_dom"/>
</dbReference>
<evidence type="ECO:0000256" key="2">
    <source>
        <dbReference type="SAM" id="Phobius"/>
    </source>
</evidence>
<feature type="transmembrane region" description="Helical" evidence="2">
    <location>
        <begin position="491"/>
        <end position="514"/>
    </location>
</feature>
<comment type="caution">
    <text evidence="5">The sequence shown here is derived from an EMBL/GenBank/DDBJ whole genome shotgun (WGS) entry which is preliminary data.</text>
</comment>
<dbReference type="OrthoDB" id="431034at2759"/>
<dbReference type="PROSITE" id="PS50041">
    <property type="entry name" value="C_TYPE_LECTIN_2"/>
    <property type="match status" value="1"/>
</dbReference>
<evidence type="ECO:0000313" key="6">
    <source>
        <dbReference type="Proteomes" id="UP000663879"/>
    </source>
</evidence>
<feature type="domain" description="C-type lectin" evidence="4">
    <location>
        <begin position="241"/>
        <end position="361"/>
    </location>
</feature>
<evidence type="ECO:0000256" key="1">
    <source>
        <dbReference type="ARBA" id="ARBA00023157"/>
    </source>
</evidence>
<organism evidence="5 6">
    <name type="scientific">Brachionus calyciflorus</name>
    <dbReference type="NCBI Taxonomy" id="104777"/>
    <lineage>
        <taxon>Eukaryota</taxon>
        <taxon>Metazoa</taxon>
        <taxon>Spiralia</taxon>
        <taxon>Gnathifera</taxon>
        <taxon>Rotifera</taxon>
        <taxon>Eurotatoria</taxon>
        <taxon>Monogononta</taxon>
        <taxon>Pseudotrocha</taxon>
        <taxon>Ploima</taxon>
        <taxon>Brachionidae</taxon>
        <taxon>Brachionus</taxon>
    </lineage>
</organism>
<dbReference type="Proteomes" id="UP000663879">
    <property type="component" value="Unassembled WGS sequence"/>
</dbReference>
<name>A0A813RG77_9BILA</name>
<evidence type="ECO:0000256" key="3">
    <source>
        <dbReference type="SAM" id="SignalP"/>
    </source>
</evidence>
<keyword evidence="3" id="KW-0732">Signal</keyword>
<feature type="signal peptide" evidence="3">
    <location>
        <begin position="1"/>
        <end position="20"/>
    </location>
</feature>
<dbReference type="AlphaFoldDB" id="A0A813RG77"/>
<dbReference type="SMART" id="SM00034">
    <property type="entry name" value="CLECT"/>
    <property type="match status" value="1"/>
</dbReference>
<dbReference type="InterPro" id="IPR000922">
    <property type="entry name" value="Lectin_gal-bd_dom"/>
</dbReference>
<dbReference type="InterPro" id="IPR001304">
    <property type="entry name" value="C-type_lectin-like"/>
</dbReference>
<dbReference type="CDD" id="cd00037">
    <property type="entry name" value="CLECT"/>
    <property type="match status" value="1"/>
</dbReference>
<proteinExistence type="predicted"/>
<dbReference type="InterPro" id="IPR016187">
    <property type="entry name" value="CTDL_fold"/>
</dbReference>
<dbReference type="Pfam" id="PF00431">
    <property type="entry name" value="CUB"/>
    <property type="match status" value="1"/>
</dbReference>
<keyword evidence="2" id="KW-1133">Transmembrane helix</keyword>
<dbReference type="EMBL" id="CAJNOC010000592">
    <property type="protein sequence ID" value="CAF0780629.1"/>
    <property type="molecule type" value="Genomic_DNA"/>
</dbReference>
<protein>
    <recommendedName>
        <fullName evidence="4">C-type lectin domain-containing protein</fullName>
    </recommendedName>
</protein>
<dbReference type="CDD" id="cd22823">
    <property type="entry name" value="Gal_Rha_Lectin"/>
    <property type="match status" value="1"/>
</dbReference>
<dbReference type="Gene3D" id="2.60.120.740">
    <property type="match status" value="1"/>
</dbReference>
<evidence type="ECO:0000313" key="5">
    <source>
        <dbReference type="EMBL" id="CAF0780629.1"/>
    </source>
</evidence>
<keyword evidence="1" id="KW-1015">Disulfide bond</keyword>
<keyword evidence="6" id="KW-1185">Reference proteome</keyword>
<dbReference type="CDD" id="cd00041">
    <property type="entry name" value="CUB"/>
    <property type="match status" value="1"/>
</dbReference>
<gene>
    <name evidence="5" type="ORF">OXX778_LOCUS5441</name>
</gene>
<dbReference type="SUPFAM" id="SSF49854">
    <property type="entry name" value="Spermadhesin, CUB domain"/>
    <property type="match status" value="1"/>
</dbReference>
<keyword evidence="2" id="KW-0812">Transmembrane</keyword>
<dbReference type="Pfam" id="PF02140">
    <property type="entry name" value="SUEL_Lectin"/>
    <property type="match status" value="1"/>
</dbReference>